<evidence type="ECO:0000313" key="2">
    <source>
        <dbReference type="EMBL" id="EIE75575.1"/>
    </source>
</evidence>
<evidence type="ECO:0000256" key="1">
    <source>
        <dbReference type="SAM" id="MobiDB-lite"/>
    </source>
</evidence>
<dbReference type="AlphaFoldDB" id="I1BH95"/>
<keyword evidence="3" id="KW-1185">Reference proteome</keyword>
<reference evidence="2 3" key="1">
    <citation type="journal article" date="2009" name="PLoS Genet.">
        <title>Genomic analysis of the basal lineage fungus Rhizopus oryzae reveals a whole-genome duplication.</title>
        <authorList>
            <person name="Ma L.-J."/>
            <person name="Ibrahim A.S."/>
            <person name="Skory C."/>
            <person name="Grabherr M.G."/>
            <person name="Burger G."/>
            <person name="Butler M."/>
            <person name="Elias M."/>
            <person name="Idnurm A."/>
            <person name="Lang B.F."/>
            <person name="Sone T."/>
            <person name="Abe A."/>
            <person name="Calvo S.E."/>
            <person name="Corrochano L.M."/>
            <person name="Engels R."/>
            <person name="Fu J."/>
            <person name="Hansberg W."/>
            <person name="Kim J.-M."/>
            <person name="Kodira C.D."/>
            <person name="Koehrsen M.J."/>
            <person name="Liu B."/>
            <person name="Miranda-Saavedra D."/>
            <person name="O'Leary S."/>
            <person name="Ortiz-Castellanos L."/>
            <person name="Poulter R."/>
            <person name="Rodriguez-Romero J."/>
            <person name="Ruiz-Herrera J."/>
            <person name="Shen Y.-Q."/>
            <person name="Zeng Q."/>
            <person name="Galagan J."/>
            <person name="Birren B.W."/>
            <person name="Cuomo C.A."/>
            <person name="Wickes B.L."/>
        </authorList>
    </citation>
    <scope>NUCLEOTIDE SEQUENCE [LARGE SCALE GENOMIC DNA]</scope>
    <source>
        <strain evidence="3">RA 99-880 / ATCC MYA-4621 / FGSC 9543 / NRRL 43880</strain>
    </source>
</reference>
<feature type="region of interest" description="Disordered" evidence="1">
    <location>
        <begin position="1"/>
        <end position="23"/>
    </location>
</feature>
<evidence type="ECO:0000313" key="3">
    <source>
        <dbReference type="Proteomes" id="UP000009138"/>
    </source>
</evidence>
<dbReference type="Proteomes" id="UP000009138">
    <property type="component" value="Unassembled WGS sequence"/>
</dbReference>
<dbReference type="EMBL" id="CH476732">
    <property type="protein sequence ID" value="EIE75575.1"/>
    <property type="molecule type" value="Genomic_DNA"/>
</dbReference>
<gene>
    <name evidence="2" type="ORF">RO3G_00279</name>
</gene>
<organism evidence="2 3">
    <name type="scientific">Rhizopus delemar (strain RA 99-880 / ATCC MYA-4621 / FGSC 9543 / NRRL 43880)</name>
    <name type="common">Mucormycosis agent</name>
    <name type="synonym">Rhizopus arrhizus var. delemar</name>
    <dbReference type="NCBI Taxonomy" id="246409"/>
    <lineage>
        <taxon>Eukaryota</taxon>
        <taxon>Fungi</taxon>
        <taxon>Fungi incertae sedis</taxon>
        <taxon>Mucoromycota</taxon>
        <taxon>Mucoromycotina</taxon>
        <taxon>Mucoromycetes</taxon>
        <taxon>Mucorales</taxon>
        <taxon>Mucorineae</taxon>
        <taxon>Rhizopodaceae</taxon>
        <taxon>Rhizopus</taxon>
    </lineage>
</organism>
<sequence>MYQKENNMVSIDSTGSDEESCGVKDDTKHYDCYVLSTIYILLSVGSERQKCPNVL</sequence>
<proteinExistence type="predicted"/>
<name>I1BH95_RHIO9</name>
<feature type="compositionally biased region" description="Polar residues" evidence="1">
    <location>
        <begin position="1"/>
        <end position="14"/>
    </location>
</feature>
<dbReference type="RefSeq" id="XP_067510971.1">
    <property type="nucleotide sequence ID" value="XM_067654870.1"/>
</dbReference>
<dbReference type="GeneID" id="93607251"/>
<dbReference type="InParanoid" id="I1BH95"/>
<protein>
    <submittedName>
        <fullName evidence="2">Uncharacterized protein</fullName>
    </submittedName>
</protein>
<accession>I1BH95</accession>
<dbReference type="VEuPathDB" id="FungiDB:RO3G_00279"/>